<dbReference type="Pfam" id="PF12728">
    <property type="entry name" value="HTH_17"/>
    <property type="match status" value="1"/>
</dbReference>
<evidence type="ECO:0000259" key="1">
    <source>
        <dbReference type="Pfam" id="PF12728"/>
    </source>
</evidence>
<sequence>MLQQSNNTEKANPRVLSGWISRGELATELGVCVDTLGRWEARRTGPPCVRAGRKVLYRRAVVQRWLENQETPPTSKKRGRK</sequence>
<dbReference type="InterPro" id="IPR041657">
    <property type="entry name" value="HTH_17"/>
</dbReference>
<accession>A0A2T0RG22</accession>
<dbReference type="EMBL" id="PVTD01000015">
    <property type="protein sequence ID" value="PRY20105.1"/>
    <property type="molecule type" value="Genomic_DNA"/>
</dbReference>
<evidence type="ECO:0000313" key="2">
    <source>
        <dbReference type="EMBL" id="PRY20105.1"/>
    </source>
</evidence>
<dbReference type="InterPro" id="IPR009061">
    <property type="entry name" value="DNA-bd_dom_put_sf"/>
</dbReference>
<dbReference type="RefSeq" id="WP_106208055.1">
    <property type="nucleotide sequence ID" value="NZ_PVTD01000015.1"/>
</dbReference>
<keyword evidence="3" id="KW-1185">Reference proteome</keyword>
<dbReference type="Proteomes" id="UP000239480">
    <property type="component" value="Unassembled WGS sequence"/>
</dbReference>
<reference evidence="2 3" key="1">
    <citation type="submission" date="2018-03" db="EMBL/GenBank/DDBJ databases">
        <title>Genomic Encyclopedia of Archaeal and Bacterial Type Strains, Phase II (KMG-II): from individual species to whole genera.</title>
        <authorList>
            <person name="Goeker M."/>
        </authorList>
    </citation>
    <scope>NUCLEOTIDE SEQUENCE [LARGE SCALE GENOMIC DNA]</scope>
    <source>
        <strain evidence="2 3">DSM 29328</strain>
    </source>
</reference>
<dbReference type="AlphaFoldDB" id="A0A2T0RG22"/>
<protein>
    <recommendedName>
        <fullName evidence="1">Helix-turn-helix domain-containing protein</fullName>
    </recommendedName>
</protein>
<comment type="caution">
    <text evidence="2">The sequence shown here is derived from an EMBL/GenBank/DDBJ whole genome shotgun (WGS) entry which is preliminary data.</text>
</comment>
<dbReference type="Gene3D" id="1.10.10.10">
    <property type="entry name" value="Winged helix-like DNA-binding domain superfamily/Winged helix DNA-binding domain"/>
    <property type="match status" value="1"/>
</dbReference>
<gene>
    <name evidence="2" type="ORF">CLV78_11554</name>
</gene>
<evidence type="ECO:0000313" key="3">
    <source>
        <dbReference type="Proteomes" id="UP000239480"/>
    </source>
</evidence>
<name>A0A2T0RG22_9RHOB</name>
<dbReference type="SUPFAM" id="SSF46955">
    <property type="entry name" value="Putative DNA-binding domain"/>
    <property type="match status" value="1"/>
</dbReference>
<dbReference type="InterPro" id="IPR036388">
    <property type="entry name" value="WH-like_DNA-bd_sf"/>
</dbReference>
<feature type="domain" description="Helix-turn-helix" evidence="1">
    <location>
        <begin position="23"/>
        <end position="69"/>
    </location>
</feature>
<proteinExistence type="predicted"/>
<organism evidence="2 3">
    <name type="scientific">Aliiruegeria haliotis</name>
    <dbReference type="NCBI Taxonomy" id="1280846"/>
    <lineage>
        <taxon>Bacteria</taxon>
        <taxon>Pseudomonadati</taxon>
        <taxon>Pseudomonadota</taxon>
        <taxon>Alphaproteobacteria</taxon>
        <taxon>Rhodobacterales</taxon>
        <taxon>Roseobacteraceae</taxon>
        <taxon>Aliiruegeria</taxon>
    </lineage>
</organism>
<dbReference type="OrthoDB" id="6059216at2"/>